<keyword evidence="5" id="KW-1185">Reference proteome</keyword>
<dbReference type="InterPro" id="IPR036508">
    <property type="entry name" value="Chitin-bd_dom_sf"/>
</dbReference>
<comment type="caution">
    <text evidence="4">The sequence shown here is derived from an EMBL/GenBank/DDBJ whole genome shotgun (WGS) entry which is preliminary data.</text>
</comment>
<feature type="domain" description="Chitin-binding type-2" evidence="3">
    <location>
        <begin position="129"/>
        <end position="187"/>
    </location>
</feature>
<dbReference type="SUPFAM" id="SSF57625">
    <property type="entry name" value="Invertebrate chitin-binding proteins"/>
    <property type="match status" value="1"/>
</dbReference>
<organism evidence="4 5">
    <name type="scientific">Polypedilum vanderplanki</name>
    <name type="common">Sleeping chironomid midge</name>
    <dbReference type="NCBI Taxonomy" id="319348"/>
    <lineage>
        <taxon>Eukaryota</taxon>
        <taxon>Metazoa</taxon>
        <taxon>Ecdysozoa</taxon>
        <taxon>Arthropoda</taxon>
        <taxon>Hexapoda</taxon>
        <taxon>Insecta</taxon>
        <taxon>Pterygota</taxon>
        <taxon>Neoptera</taxon>
        <taxon>Endopterygota</taxon>
        <taxon>Diptera</taxon>
        <taxon>Nematocera</taxon>
        <taxon>Chironomoidea</taxon>
        <taxon>Chironomidae</taxon>
        <taxon>Chironominae</taxon>
        <taxon>Polypedilum</taxon>
        <taxon>Polypedilum</taxon>
    </lineage>
</organism>
<evidence type="ECO:0000256" key="2">
    <source>
        <dbReference type="SAM" id="SignalP"/>
    </source>
</evidence>
<accession>A0A9J6BZ39</accession>
<feature type="signal peptide" evidence="2">
    <location>
        <begin position="1"/>
        <end position="19"/>
    </location>
</feature>
<feature type="region of interest" description="Disordered" evidence="1">
    <location>
        <begin position="88"/>
        <end position="111"/>
    </location>
</feature>
<evidence type="ECO:0000313" key="4">
    <source>
        <dbReference type="EMBL" id="KAG5675249.1"/>
    </source>
</evidence>
<sequence length="187" mass="19731">MIFLSFVTFLIIFIKSSLAQCNVCNLTSLTACISVDQFVPCDINGVLNFNTVTSCALGSQCNQNLPTAPCTPGVVVACNSNHVPVPSTTTVPTTVSTSSTSSTTSTTSTRSTTSTAATTTTLLSSFTASTYCSSKALGRYKHPSLITCTSYVYCYSYNSTMTGAVYTCPSSTNFNPVTAYCDPNYIC</sequence>
<evidence type="ECO:0000256" key="1">
    <source>
        <dbReference type="SAM" id="MobiDB-lite"/>
    </source>
</evidence>
<dbReference type="OrthoDB" id="8179045at2759"/>
<dbReference type="GO" id="GO:0008061">
    <property type="term" value="F:chitin binding"/>
    <property type="evidence" value="ECO:0007669"/>
    <property type="project" value="InterPro"/>
</dbReference>
<dbReference type="InterPro" id="IPR002557">
    <property type="entry name" value="Chitin-bd_dom"/>
</dbReference>
<proteinExistence type="predicted"/>
<protein>
    <recommendedName>
        <fullName evidence="3">Chitin-binding type-2 domain-containing protein</fullName>
    </recommendedName>
</protein>
<evidence type="ECO:0000259" key="3">
    <source>
        <dbReference type="PROSITE" id="PS50940"/>
    </source>
</evidence>
<reference evidence="4" key="1">
    <citation type="submission" date="2021-03" db="EMBL/GenBank/DDBJ databases">
        <title>Chromosome level genome of the anhydrobiotic midge Polypedilum vanderplanki.</title>
        <authorList>
            <person name="Yoshida Y."/>
            <person name="Kikawada T."/>
            <person name="Gusev O."/>
        </authorList>
    </citation>
    <scope>NUCLEOTIDE SEQUENCE</scope>
    <source>
        <strain evidence="4">NIAS01</strain>
        <tissue evidence="4">Whole body or cell culture</tissue>
    </source>
</reference>
<dbReference type="PROSITE" id="PS50940">
    <property type="entry name" value="CHIT_BIND_II"/>
    <property type="match status" value="1"/>
</dbReference>
<dbReference type="GO" id="GO:0005576">
    <property type="term" value="C:extracellular region"/>
    <property type="evidence" value="ECO:0007669"/>
    <property type="project" value="InterPro"/>
</dbReference>
<name>A0A9J6BZ39_POLVA</name>
<dbReference type="EMBL" id="JADBJN010000002">
    <property type="protein sequence ID" value="KAG5675249.1"/>
    <property type="molecule type" value="Genomic_DNA"/>
</dbReference>
<dbReference type="AlphaFoldDB" id="A0A9J6BZ39"/>
<gene>
    <name evidence="4" type="ORF">PVAND_005164</name>
</gene>
<evidence type="ECO:0000313" key="5">
    <source>
        <dbReference type="Proteomes" id="UP001107558"/>
    </source>
</evidence>
<dbReference type="Proteomes" id="UP001107558">
    <property type="component" value="Chromosome 2"/>
</dbReference>
<dbReference type="Gene3D" id="3.20.20.80">
    <property type="entry name" value="Glycosidases"/>
    <property type="match status" value="1"/>
</dbReference>
<feature type="chain" id="PRO_5039911732" description="Chitin-binding type-2 domain-containing protein" evidence="2">
    <location>
        <begin position="20"/>
        <end position="187"/>
    </location>
</feature>
<keyword evidence="2" id="KW-0732">Signal</keyword>